<evidence type="ECO:0000256" key="5">
    <source>
        <dbReference type="ARBA" id="ARBA00005893"/>
    </source>
</evidence>
<dbReference type="SFLD" id="SFLDS00003">
    <property type="entry name" value="Haloacid_Dehalogenase"/>
    <property type="match status" value="1"/>
</dbReference>
<evidence type="ECO:0000256" key="11">
    <source>
        <dbReference type="ARBA" id="ARBA00022801"/>
    </source>
</evidence>
<dbReference type="GO" id="GO:0016788">
    <property type="term" value="F:hydrolase activity, acting on ester bonds"/>
    <property type="evidence" value="ECO:0007669"/>
    <property type="project" value="InterPro"/>
</dbReference>
<comment type="cofactor">
    <cofactor evidence="1">
        <name>Mg(2+)</name>
        <dbReference type="ChEBI" id="CHEBI:18420"/>
    </cofactor>
</comment>
<evidence type="ECO:0000256" key="3">
    <source>
        <dbReference type="ARBA" id="ARBA00004756"/>
    </source>
</evidence>
<dbReference type="InterPro" id="IPR023214">
    <property type="entry name" value="HAD_sf"/>
</dbReference>
<evidence type="ECO:0000256" key="7">
    <source>
        <dbReference type="ARBA" id="ARBA00011881"/>
    </source>
</evidence>
<comment type="similarity">
    <text evidence="5">Belongs to the KdsC family.</text>
</comment>
<evidence type="ECO:0000256" key="4">
    <source>
        <dbReference type="ARBA" id="ARBA00004845"/>
    </source>
</evidence>
<dbReference type="GO" id="GO:0005737">
    <property type="term" value="C:cytoplasm"/>
    <property type="evidence" value="ECO:0007669"/>
    <property type="project" value="UniProtKB-SubCell"/>
</dbReference>
<dbReference type="PANTHER" id="PTHR21057">
    <property type="entry name" value="PHOSPHO-2-DEHYDRO-3-DEOXYHEPTONATE ALDOLASE"/>
    <property type="match status" value="1"/>
</dbReference>
<dbReference type="AlphaFoldDB" id="I4CEX2"/>
<keyword evidence="17" id="KW-1185">Reference proteome</keyword>
<dbReference type="Proteomes" id="UP000006055">
    <property type="component" value="Chromosome"/>
</dbReference>
<dbReference type="SFLD" id="SFLDG01136">
    <property type="entry name" value="C1.6:_Phosphoserine_Phosphatas"/>
    <property type="match status" value="1"/>
</dbReference>
<proteinExistence type="inferred from homology"/>
<keyword evidence="9 14" id="KW-0808">Transferase</keyword>
<comment type="pathway">
    <text evidence="3 14">Bacterial outer membrane biogenesis; lipopolysaccharide biosynthesis.</text>
</comment>
<keyword evidence="12" id="KW-0460">Magnesium</keyword>
<dbReference type="Gene3D" id="3.20.20.70">
    <property type="entry name" value="Aldolase class I"/>
    <property type="match status" value="1"/>
</dbReference>
<comment type="subunit">
    <text evidence="7">Homotetramer.</text>
</comment>
<dbReference type="GO" id="GO:0008676">
    <property type="term" value="F:3-deoxy-8-phosphooctulonate synthase activity"/>
    <property type="evidence" value="ECO:0007669"/>
    <property type="project" value="UniProtKB-UniRule"/>
</dbReference>
<dbReference type="STRING" id="706587.Desti_5531"/>
<evidence type="ECO:0000256" key="13">
    <source>
        <dbReference type="ARBA" id="ARBA00049112"/>
    </source>
</evidence>
<dbReference type="NCBIfam" id="TIGR01362">
    <property type="entry name" value="KDO8P_synth"/>
    <property type="match status" value="1"/>
</dbReference>
<dbReference type="GO" id="GO:0019294">
    <property type="term" value="P:keto-3-deoxy-D-manno-octulosonic acid biosynthetic process"/>
    <property type="evidence" value="ECO:0007669"/>
    <property type="project" value="UniProtKB-UniRule"/>
</dbReference>
<dbReference type="NCBIfam" id="TIGR01670">
    <property type="entry name" value="KdsC-phosphatas"/>
    <property type="match status" value="1"/>
</dbReference>
<dbReference type="eggNOG" id="COG1778">
    <property type="taxonomic scope" value="Bacteria"/>
</dbReference>
<evidence type="ECO:0000256" key="12">
    <source>
        <dbReference type="ARBA" id="ARBA00022842"/>
    </source>
</evidence>
<dbReference type="Pfam" id="PF08282">
    <property type="entry name" value="Hydrolase_3"/>
    <property type="match status" value="1"/>
</dbReference>
<keyword evidence="14" id="KW-0448">Lipopolysaccharide biosynthesis</keyword>
<name>I4CEX2_DESTA</name>
<keyword evidence="8 14" id="KW-0963">Cytoplasm</keyword>
<dbReference type="SUPFAM" id="SSF56784">
    <property type="entry name" value="HAD-like"/>
    <property type="match status" value="1"/>
</dbReference>
<dbReference type="Gene3D" id="3.40.50.1000">
    <property type="entry name" value="HAD superfamily/HAD-like"/>
    <property type="match status" value="1"/>
</dbReference>
<dbReference type="UniPathway" id="UPA00357">
    <property type="reaction ID" value="UER00474"/>
</dbReference>
<dbReference type="HOGENOM" id="CLU_587582_0_0_7"/>
<dbReference type="InterPro" id="IPR013785">
    <property type="entry name" value="Aldolase_TIM"/>
</dbReference>
<sequence length="465" mass="50780">MVDVSVQGLEIGNRTFGPDLFLILGPCVIESEELTLRIARKVAAVSEETGIPVIFKASFDKANRTSVHSYRGPGMDAGLEILAKVKKETGLPVISDIHIPAQADAAAEVLDVIQIPAFLSRQTDLLLAASRTGRVINIKKGQFQAPDDMEHAIKKVISAGNSRIMLTERGVSFGYQDLVADMRSIIKMKRFGFPVVFDATHSSQFPGKGAGRSGGDRSFVAPLAKAAVAAGADGIFMEVHPDPDHALCDGPNCYHLDHLQHLVLVLSAIRKVVSSGTEQFSEPVLKKMDETPDILKEKLQKIKLIVFDVDGVLTDGRITFGSREIEIKSFHVRDGHGIKIAKRSGLNIAFVTGRSSEVVGKRAEDLGIERVYQGMWDKRPALAELMKDLQLLPEEIAVVGDDIVDIPLMRRVGVSFTVPEASEEVQREATVVTQHGGGRGAAREIVETILKAQNKWEQAMARYYE</sequence>
<evidence type="ECO:0000256" key="9">
    <source>
        <dbReference type="ARBA" id="ARBA00022679"/>
    </source>
</evidence>
<dbReference type="NCBIfam" id="NF003543">
    <property type="entry name" value="PRK05198.1"/>
    <property type="match status" value="1"/>
</dbReference>
<evidence type="ECO:0000313" key="17">
    <source>
        <dbReference type="Proteomes" id="UP000006055"/>
    </source>
</evidence>
<dbReference type="GO" id="GO:0046872">
    <property type="term" value="F:metal ion binding"/>
    <property type="evidence" value="ECO:0007669"/>
    <property type="project" value="UniProtKB-KW"/>
</dbReference>
<gene>
    <name evidence="14" type="primary">kdsA</name>
    <name evidence="16" type="ordered locus">Desti_5531</name>
</gene>
<dbReference type="eggNOG" id="COG2877">
    <property type="taxonomic scope" value="Bacteria"/>
</dbReference>
<feature type="domain" description="DAHP synthetase I/KDSA" evidence="15">
    <location>
        <begin position="19"/>
        <end position="263"/>
    </location>
</feature>
<comment type="pathway">
    <text evidence="4 14">Carbohydrate biosynthesis; 3-deoxy-D-manno-octulosonate biosynthesis; 3-deoxy-D-manno-octulosonate from D-ribulose 5-phosphate: step 2/3.</text>
</comment>
<reference evidence="17" key="1">
    <citation type="submission" date="2012-06" db="EMBL/GenBank/DDBJ databases">
        <title>Complete sequence of chromosome of Desulfomonile tiedjei DSM 6799.</title>
        <authorList>
            <person name="Lucas S."/>
            <person name="Copeland A."/>
            <person name="Lapidus A."/>
            <person name="Glavina del Rio T."/>
            <person name="Dalin E."/>
            <person name="Tice H."/>
            <person name="Bruce D."/>
            <person name="Goodwin L."/>
            <person name="Pitluck S."/>
            <person name="Peters L."/>
            <person name="Ovchinnikova G."/>
            <person name="Zeytun A."/>
            <person name="Lu M."/>
            <person name="Kyrpides N."/>
            <person name="Mavromatis K."/>
            <person name="Ivanova N."/>
            <person name="Brettin T."/>
            <person name="Detter J.C."/>
            <person name="Han C."/>
            <person name="Larimer F."/>
            <person name="Land M."/>
            <person name="Hauser L."/>
            <person name="Markowitz V."/>
            <person name="Cheng J.-F."/>
            <person name="Hugenholtz P."/>
            <person name="Woyke T."/>
            <person name="Wu D."/>
            <person name="Spring S."/>
            <person name="Schroeder M."/>
            <person name="Brambilla E."/>
            <person name="Klenk H.-P."/>
            <person name="Eisen J.A."/>
        </authorList>
    </citation>
    <scope>NUCLEOTIDE SEQUENCE [LARGE SCALE GENOMIC DNA]</scope>
    <source>
        <strain evidence="17">ATCC 49306 / DSM 6799 / DCB-1</strain>
    </source>
</reference>
<evidence type="ECO:0000256" key="2">
    <source>
        <dbReference type="ARBA" id="ARBA00004496"/>
    </source>
</evidence>
<dbReference type="InterPro" id="IPR036412">
    <property type="entry name" value="HAD-like_sf"/>
</dbReference>
<evidence type="ECO:0000256" key="14">
    <source>
        <dbReference type="HAMAP-Rule" id="MF_00056"/>
    </source>
</evidence>
<dbReference type="UniPathway" id="UPA00030"/>
<dbReference type="PATRIC" id="fig|706587.4.peg.6237"/>
<dbReference type="CDD" id="cd01630">
    <property type="entry name" value="HAD_KDO-like"/>
    <property type="match status" value="1"/>
</dbReference>
<accession>I4CEX2</accession>
<evidence type="ECO:0000256" key="8">
    <source>
        <dbReference type="ARBA" id="ARBA00022490"/>
    </source>
</evidence>
<comment type="catalytic activity">
    <reaction evidence="13 14">
        <text>D-arabinose 5-phosphate + phosphoenolpyruvate + H2O = 3-deoxy-alpha-D-manno-2-octulosonate-8-phosphate + phosphate</text>
        <dbReference type="Rhea" id="RHEA:14053"/>
        <dbReference type="ChEBI" id="CHEBI:15377"/>
        <dbReference type="ChEBI" id="CHEBI:43474"/>
        <dbReference type="ChEBI" id="CHEBI:57693"/>
        <dbReference type="ChEBI" id="CHEBI:58702"/>
        <dbReference type="ChEBI" id="CHEBI:85985"/>
        <dbReference type="EC" id="2.5.1.55"/>
    </reaction>
</comment>
<dbReference type="OrthoDB" id="9802281at2"/>
<keyword evidence="11" id="KW-0378">Hydrolase</keyword>
<evidence type="ECO:0000256" key="1">
    <source>
        <dbReference type="ARBA" id="ARBA00001946"/>
    </source>
</evidence>
<organism evidence="16 17">
    <name type="scientific">Desulfomonile tiedjei (strain ATCC 49306 / DSM 6799 / DCB-1)</name>
    <dbReference type="NCBI Taxonomy" id="706587"/>
    <lineage>
        <taxon>Bacteria</taxon>
        <taxon>Pseudomonadati</taxon>
        <taxon>Thermodesulfobacteriota</taxon>
        <taxon>Desulfomonilia</taxon>
        <taxon>Desulfomonilales</taxon>
        <taxon>Desulfomonilaceae</taxon>
        <taxon>Desulfomonile</taxon>
    </lineage>
</organism>
<evidence type="ECO:0000313" key="16">
    <source>
        <dbReference type="EMBL" id="AFM28113.1"/>
    </source>
</evidence>
<dbReference type="EMBL" id="CP003360">
    <property type="protein sequence ID" value="AFM28113.1"/>
    <property type="molecule type" value="Genomic_DNA"/>
</dbReference>
<dbReference type="KEGG" id="dti:Desti_5531"/>
<protein>
    <recommendedName>
        <fullName evidence="14">2-dehydro-3-deoxyphosphooctonate aldolase</fullName>
        <ecNumber evidence="14">2.5.1.55</ecNumber>
    </recommendedName>
    <alternativeName>
        <fullName evidence="14">3-deoxy-D-manno-octulosonic acid 8-phosphate synthase</fullName>
    </alternativeName>
    <alternativeName>
        <fullName evidence="14">KDO-8-phosphate synthase</fullName>
        <shortName evidence="14">KDO 8-P synthase</shortName>
        <shortName evidence="14">KDOPS</shortName>
    </alternativeName>
    <alternativeName>
        <fullName evidence="14">Phospho-2-dehydro-3-deoxyoctonate aldolase</fullName>
    </alternativeName>
</protein>
<dbReference type="EC" id="2.5.1.55" evidence="14"/>
<dbReference type="HAMAP" id="MF_00056">
    <property type="entry name" value="KDO8P_synth"/>
    <property type="match status" value="1"/>
</dbReference>
<dbReference type="InterPro" id="IPR010023">
    <property type="entry name" value="KdsC_fam"/>
</dbReference>
<evidence type="ECO:0000259" key="15">
    <source>
        <dbReference type="Pfam" id="PF00793"/>
    </source>
</evidence>
<dbReference type="SFLD" id="SFLDG01138">
    <property type="entry name" value="C1.6.2:_Deoxy-d-mannose-octulo"/>
    <property type="match status" value="1"/>
</dbReference>
<comment type="similarity">
    <text evidence="6 14">Belongs to the KdsA family.</text>
</comment>
<comment type="subcellular location">
    <subcellularLocation>
        <location evidence="2 14">Cytoplasm</location>
    </subcellularLocation>
</comment>
<evidence type="ECO:0000256" key="10">
    <source>
        <dbReference type="ARBA" id="ARBA00022723"/>
    </source>
</evidence>
<dbReference type="Pfam" id="PF00793">
    <property type="entry name" value="DAHP_synth_1"/>
    <property type="match status" value="1"/>
</dbReference>
<dbReference type="SUPFAM" id="SSF51569">
    <property type="entry name" value="Aldolase"/>
    <property type="match status" value="1"/>
</dbReference>
<dbReference type="InterPro" id="IPR006218">
    <property type="entry name" value="DAHP1/KDSA"/>
</dbReference>
<dbReference type="FunFam" id="3.40.50.1000:FF:000029">
    <property type="entry name" value="3-deoxy-D-manno-octulosonate 8-phosphate phosphatase KdsC"/>
    <property type="match status" value="1"/>
</dbReference>
<keyword evidence="10" id="KW-0479">Metal-binding</keyword>
<dbReference type="InterPro" id="IPR006269">
    <property type="entry name" value="KDO8P_synthase"/>
</dbReference>
<evidence type="ECO:0000256" key="6">
    <source>
        <dbReference type="ARBA" id="ARBA00010499"/>
    </source>
</evidence>